<proteinExistence type="predicted"/>
<dbReference type="STRING" id="288992.SAMN04488522_104649"/>
<accession>A0A1M5HG31</accession>
<protein>
    <submittedName>
        <fullName evidence="1">Uncharacterized protein</fullName>
    </submittedName>
</protein>
<sequence>MKIDLTSDTPSAKWCKVSEIEDELYAYERDVLLKYNDRLTFELAICFRCLPKAYEWKPKRRFYKDDDMLGLDMLVEEETMRPFIDGRFHPLSKDEQRLIMGDVFYTFLVETIKKYKNKIPGVSQHGAEFIKDTHTWLMENKWVVV</sequence>
<reference evidence="2" key="1">
    <citation type="submission" date="2016-11" db="EMBL/GenBank/DDBJ databases">
        <authorList>
            <person name="Varghese N."/>
            <person name="Submissions S."/>
        </authorList>
    </citation>
    <scope>NUCLEOTIDE SEQUENCE [LARGE SCALE GENOMIC DNA]</scope>
    <source>
        <strain evidence="2">DSM 16990</strain>
    </source>
</reference>
<dbReference type="AlphaFoldDB" id="A0A1M5HG31"/>
<gene>
    <name evidence="1" type="ORF">SAMN04488522_104649</name>
</gene>
<organism evidence="1 2">
    <name type="scientific">Pedobacter caeni</name>
    <dbReference type="NCBI Taxonomy" id="288992"/>
    <lineage>
        <taxon>Bacteria</taxon>
        <taxon>Pseudomonadati</taxon>
        <taxon>Bacteroidota</taxon>
        <taxon>Sphingobacteriia</taxon>
        <taxon>Sphingobacteriales</taxon>
        <taxon>Sphingobacteriaceae</taxon>
        <taxon>Pedobacter</taxon>
    </lineage>
</organism>
<keyword evidence="2" id="KW-1185">Reference proteome</keyword>
<dbReference type="Proteomes" id="UP000184287">
    <property type="component" value="Unassembled WGS sequence"/>
</dbReference>
<evidence type="ECO:0000313" key="2">
    <source>
        <dbReference type="Proteomes" id="UP000184287"/>
    </source>
</evidence>
<dbReference type="OrthoDB" id="1251050at2"/>
<evidence type="ECO:0000313" key="1">
    <source>
        <dbReference type="EMBL" id="SHG14929.1"/>
    </source>
</evidence>
<name>A0A1M5HG31_9SPHI</name>
<dbReference type="EMBL" id="FQUQ01000004">
    <property type="protein sequence ID" value="SHG14929.1"/>
    <property type="molecule type" value="Genomic_DNA"/>
</dbReference>
<dbReference type="RefSeq" id="WP_073233362.1">
    <property type="nucleotide sequence ID" value="NZ_FQUQ01000004.1"/>
</dbReference>